<dbReference type="AlphaFoldDB" id="A0AAU9KVX7"/>
<name>A0AAU9KVX7_9STRA</name>
<reference evidence="1 3" key="1">
    <citation type="submission" date="2021-11" db="EMBL/GenBank/DDBJ databases">
        <authorList>
            <person name="Islam A."/>
            <person name="Islam S."/>
            <person name="Flora M.S."/>
            <person name="Rahman M."/>
            <person name="Ziaur R.M."/>
            <person name="Epstein J.H."/>
            <person name="Hassan M."/>
            <person name="Klassen M."/>
            <person name="Woodard K."/>
            <person name="Webb A."/>
            <person name="Webby R.J."/>
            <person name="El Zowalaty M.E."/>
        </authorList>
    </citation>
    <scope>NUCLEOTIDE SEQUENCE</scope>
    <source>
        <strain evidence="2">Pbs1</strain>
        <strain evidence="1">Pbs3</strain>
    </source>
</reference>
<dbReference type="EMBL" id="CAKLCB010000372">
    <property type="protein sequence ID" value="CAH0520865.1"/>
    <property type="molecule type" value="Genomic_DNA"/>
</dbReference>
<keyword evidence="3" id="KW-1185">Reference proteome</keyword>
<evidence type="ECO:0000313" key="4">
    <source>
        <dbReference type="Proteomes" id="UP001160483"/>
    </source>
</evidence>
<proteinExistence type="predicted"/>
<dbReference type="EMBL" id="CAKKTJ010000158">
    <property type="protein sequence ID" value="CAH0476685.1"/>
    <property type="molecule type" value="Genomic_DNA"/>
</dbReference>
<accession>A0AAU9KVX7</accession>
<evidence type="ECO:0008006" key="5">
    <source>
        <dbReference type="Google" id="ProtNLM"/>
    </source>
</evidence>
<protein>
    <recommendedName>
        <fullName evidence="5">PH domain-containing protein</fullName>
    </recommendedName>
</protein>
<comment type="caution">
    <text evidence="1">The sequence shown here is derived from an EMBL/GenBank/DDBJ whole genome shotgun (WGS) entry which is preliminary data.</text>
</comment>
<dbReference type="SUPFAM" id="SSF50729">
    <property type="entry name" value="PH domain-like"/>
    <property type="match status" value="1"/>
</dbReference>
<organism evidence="1 4">
    <name type="scientific">Peronospora belbahrii</name>
    <dbReference type="NCBI Taxonomy" id="622444"/>
    <lineage>
        <taxon>Eukaryota</taxon>
        <taxon>Sar</taxon>
        <taxon>Stramenopiles</taxon>
        <taxon>Oomycota</taxon>
        <taxon>Peronosporomycetes</taxon>
        <taxon>Peronosporales</taxon>
        <taxon>Peronosporaceae</taxon>
        <taxon>Peronospora</taxon>
    </lineage>
</organism>
<evidence type="ECO:0000313" key="1">
    <source>
        <dbReference type="EMBL" id="CAH0476685.1"/>
    </source>
</evidence>
<evidence type="ECO:0000313" key="3">
    <source>
        <dbReference type="Proteomes" id="UP001158986"/>
    </source>
</evidence>
<dbReference type="Proteomes" id="UP001160483">
    <property type="component" value="Unassembled WGS sequence"/>
</dbReference>
<gene>
    <name evidence="2" type="ORF">PBS001_LOCUS7330</name>
    <name evidence="1" type="ORF">PBS003_LOCUS3456</name>
</gene>
<evidence type="ECO:0000313" key="2">
    <source>
        <dbReference type="EMBL" id="CAH0520865.1"/>
    </source>
</evidence>
<sequence>MPSRRQKHCVSLSSACGKAKSNLRSTLGNLSMLSSQPTLVSSDSLTSLSTTTSSYGGFMEDYDDVDEEIEGEECCEQGWMYWKKSDDCWLKMYARLRNELLWLSKGAHDVVAVVQIAVAGVQATEIGGIIARGPAGESMELFAYERGRTCDWIDALFVAAQLTQSYERSVAAESVEGEMTHRELREVKKVYTGTLVTYNKEQNKCPWKRRLRNACRRRLEKFVDRLDTSMR</sequence>
<dbReference type="Proteomes" id="UP001158986">
    <property type="component" value="Unassembled WGS sequence"/>
</dbReference>